<dbReference type="AlphaFoldDB" id="A0A432MS53"/>
<comment type="caution">
    <text evidence="3">The sequence shown here is derived from an EMBL/GenBank/DDBJ whole genome shotgun (WGS) entry which is preliminary data.</text>
</comment>
<dbReference type="GO" id="GO:0016787">
    <property type="term" value="F:hydrolase activity"/>
    <property type="evidence" value="ECO:0007669"/>
    <property type="project" value="InterPro"/>
</dbReference>
<dbReference type="OrthoDB" id="259356at2"/>
<accession>A0A432MS53</accession>
<keyword evidence="1" id="KW-0732">Signal</keyword>
<evidence type="ECO:0000256" key="1">
    <source>
        <dbReference type="SAM" id="SignalP"/>
    </source>
</evidence>
<dbReference type="RefSeq" id="WP_126723403.1">
    <property type="nucleotide sequence ID" value="NZ_RYZH01000001.1"/>
</dbReference>
<dbReference type="Proteomes" id="UP000280296">
    <property type="component" value="Unassembled WGS sequence"/>
</dbReference>
<evidence type="ECO:0000313" key="3">
    <source>
        <dbReference type="EMBL" id="RUL89728.1"/>
    </source>
</evidence>
<dbReference type="InterPro" id="IPR010496">
    <property type="entry name" value="AL/BT2_dom"/>
</dbReference>
<feature type="chain" id="PRO_5019132310" evidence="1">
    <location>
        <begin position="21"/>
        <end position="214"/>
    </location>
</feature>
<protein>
    <submittedName>
        <fullName evidence="3">DUF1080 domain-containing protein</fullName>
    </submittedName>
</protein>
<dbReference type="EMBL" id="RYZH01000001">
    <property type="protein sequence ID" value="RUL89728.1"/>
    <property type="molecule type" value="Genomic_DNA"/>
</dbReference>
<feature type="signal peptide" evidence="1">
    <location>
        <begin position="1"/>
        <end position="20"/>
    </location>
</feature>
<feature type="domain" description="3-keto-alpha-glucoside-1,2-lyase/3-keto-2-hydroxy-glucal hydratase" evidence="2">
    <location>
        <begin position="23"/>
        <end position="209"/>
    </location>
</feature>
<dbReference type="Gene3D" id="2.60.120.560">
    <property type="entry name" value="Exo-inulinase, domain 1"/>
    <property type="match status" value="1"/>
</dbReference>
<evidence type="ECO:0000313" key="4">
    <source>
        <dbReference type="Proteomes" id="UP000280296"/>
    </source>
</evidence>
<organism evidence="3 4">
    <name type="scientific">Tautonia sociabilis</name>
    <dbReference type="NCBI Taxonomy" id="2080755"/>
    <lineage>
        <taxon>Bacteria</taxon>
        <taxon>Pseudomonadati</taxon>
        <taxon>Planctomycetota</taxon>
        <taxon>Planctomycetia</taxon>
        <taxon>Isosphaerales</taxon>
        <taxon>Isosphaeraceae</taxon>
        <taxon>Tautonia</taxon>
    </lineage>
</organism>
<dbReference type="Pfam" id="PF06439">
    <property type="entry name" value="3keto-disac_hyd"/>
    <property type="match status" value="1"/>
</dbReference>
<reference evidence="3 4" key="1">
    <citation type="submission" date="2018-12" db="EMBL/GenBank/DDBJ databases">
        <authorList>
            <person name="Toschakov S.V."/>
        </authorList>
    </citation>
    <scope>NUCLEOTIDE SEQUENCE [LARGE SCALE GENOMIC DNA]</scope>
    <source>
        <strain evidence="3 4">GM2012</strain>
    </source>
</reference>
<sequence>MIRRSVFAALVACSTASATAQEPIRLFNGEDLSGWTAVLADENAKAEDVWTVKDGVLYCSGRPNGYIRTDRDYKDYKLTLQWRFPEGSSGGNSGVLVHTSEPGAIGIWPKSIEVQLFSGDAGDFWVIGTDLDVPNEEARKKGRRHLNLTDGSEKPIGEWNQMEIVCKGDTITVTVNGDLVNEATNCTVTEGAISLQSEGVPIEFREIVLTPLAE</sequence>
<evidence type="ECO:0000259" key="2">
    <source>
        <dbReference type="Pfam" id="PF06439"/>
    </source>
</evidence>
<reference evidence="3 4" key="2">
    <citation type="submission" date="2019-01" db="EMBL/GenBank/DDBJ databases">
        <title>Tautonia sociabilis, a novel thermotolerant planctomycete of Isosphaeraceae family, isolated from a 4000 m deep subterranean habitat.</title>
        <authorList>
            <person name="Kovaleva O.L."/>
            <person name="Elcheninov A.G."/>
            <person name="Van Heerden E."/>
            <person name="Toshchakov S.V."/>
            <person name="Novikov A."/>
            <person name="Bonch-Osmolovskaya E.A."/>
            <person name="Kublanov I.V."/>
        </authorList>
    </citation>
    <scope>NUCLEOTIDE SEQUENCE [LARGE SCALE GENOMIC DNA]</scope>
    <source>
        <strain evidence="3 4">GM2012</strain>
    </source>
</reference>
<proteinExistence type="predicted"/>
<keyword evidence="4" id="KW-1185">Reference proteome</keyword>
<name>A0A432MS53_9BACT</name>
<gene>
    <name evidence="3" type="ORF">TsocGM_00755</name>
</gene>